<dbReference type="PANTHER" id="PTHR24421">
    <property type="entry name" value="NITRATE/NITRITE SENSOR PROTEIN NARX-RELATED"/>
    <property type="match status" value="1"/>
</dbReference>
<dbReference type="EMBL" id="CP054038">
    <property type="protein sequence ID" value="QKJ19032.1"/>
    <property type="molecule type" value="Genomic_DNA"/>
</dbReference>
<keyword evidence="3" id="KW-0808">Transferase</keyword>
<feature type="transmembrane region" description="Helical" evidence="6">
    <location>
        <begin position="31"/>
        <end position="49"/>
    </location>
</feature>
<evidence type="ECO:0000256" key="4">
    <source>
        <dbReference type="ARBA" id="ARBA00022777"/>
    </source>
</evidence>
<dbReference type="Proteomes" id="UP000502498">
    <property type="component" value="Chromosome"/>
</dbReference>
<evidence type="ECO:0000256" key="2">
    <source>
        <dbReference type="ARBA" id="ARBA00012438"/>
    </source>
</evidence>
<dbReference type="EC" id="2.7.13.3" evidence="2"/>
<evidence type="ECO:0000256" key="6">
    <source>
        <dbReference type="SAM" id="Phobius"/>
    </source>
</evidence>
<protein>
    <recommendedName>
        <fullName evidence="2">histidine kinase</fullName>
        <ecNumber evidence="2">2.7.13.3</ecNumber>
    </recommendedName>
</protein>
<dbReference type="InterPro" id="IPR003594">
    <property type="entry name" value="HATPase_dom"/>
</dbReference>
<evidence type="ECO:0000313" key="8">
    <source>
        <dbReference type="EMBL" id="QKJ19032.1"/>
    </source>
</evidence>
<comment type="catalytic activity">
    <reaction evidence="1">
        <text>ATP + protein L-histidine = ADP + protein N-phospho-L-histidine.</text>
        <dbReference type="EC" id="2.7.13.3"/>
    </reaction>
</comment>
<dbReference type="SUPFAM" id="SSF55874">
    <property type="entry name" value="ATPase domain of HSP90 chaperone/DNA topoisomerase II/histidine kinase"/>
    <property type="match status" value="1"/>
</dbReference>
<keyword evidence="4" id="KW-0418">Kinase</keyword>
<name>A0A7D4Q0A0_9MICO</name>
<feature type="transmembrane region" description="Helical" evidence="6">
    <location>
        <begin position="162"/>
        <end position="183"/>
    </location>
</feature>
<dbReference type="PANTHER" id="PTHR24421:SF10">
    <property type="entry name" value="NITRATE_NITRITE SENSOR PROTEIN NARQ"/>
    <property type="match status" value="1"/>
</dbReference>
<evidence type="ECO:0000256" key="3">
    <source>
        <dbReference type="ARBA" id="ARBA00022679"/>
    </source>
</evidence>
<dbReference type="InterPro" id="IPR050482">
    <property type="entry name" value="Sensor_HK_TwoCompSys"/>
</dbReference>
<feature type="domain" description="Histidine kinase/HSP90-like ATPase" evidence="7">
    <location>
        <begin position="433"/>
        <end position="517"/>
    </location>
</feature>
<organism evidence="8 9">
    <name type="scientific">Microbacterium hominis</name>
    <dbReference type="NCBI Taxonomy" id="162426"/>
    <lineage>
        <taxon>Bacteria</taxon>
        <taxon>Bacillati</taxon>
        <taxon>Actinomycetota</taxon>
        <taxon>Actinomycetes</taxon>
        <taxon>Micrococcales</taxon>
        <taxon>Microbacteriaceae</taxon>
        <taxon>Microbacterium</taxon>
    </lineage>
</organism>
<dbReference type="CDD" id="cd16917">
    <property type="entry name" value="HATPase_UhpB-NarQ-NarX-like"/>
    <property type="match status" value="1"/>
</dbReference>
<feature type="transmembrane region" description="Helical" evidence="6">
    <location>
        <begin position="7"/>
        <end position="25"/>
    </location>
</feature>
<proteinExistence type="predicted"/>
<feature type="transmembrane region" description="Helical" evidence="6">
    <location>
        <begin position="134"/>
        <end position="150"/>
    </location>
</feature>
<evidence type="ECO:0000313" key="9">
    <source>
        <dbReference type="Proteomes" id="UP000502498"/>
    </source>
</evidence>
<sequence length="535" mass="54937">MIRRIVVIDAVTVVTATALCLGALAVGSPDAVAVASGASAILTGVLVMVARPRSVVGLLLVAAGGVWFASDLAALPGPAGAVAAQAVYLHRAFLVHATFTPPTARAGSTLRRVGIVATYAICAVPALWSTAAGATAWAGAYAALAVWAAVRAPVRLRRSRTVAAVAAIVLGLAVGGAGVARAVDPGPPTAAASLLVYEVGFVIAAVLLGIGAVVRPRIEPDRVLAMADAEGSLRDALAWAVDDPQLRLSTAEVSAMAGGETSAVGRVRRRVHLDDRSVVEIDLDETVSMDAAAMVTLETAVRINARAAMLRARLADQAELLAQSRRRLLRASDQEESRVESLVADGAGARLRAVADLLRVSADRAGAELTPTIDELRASVRAMEDLLARVRTGIYPRVLDEQGLTAAVDAAARACPVPVSTEIRVDALAPDLERAVYYVVSEALANVAKHSGAAAALVQIVGGDDLVVAVHDDGIGGAPLDARLGGLRDRVAAWGGLLTLSGSPGGGTTVRAEFPLTRGRRVQEEPPTAMRGSAR</sequence>
<feature type="transmembrane region" description="Helical" evidence="6">
    <location>
        <begin position="195"/>
        <end position="214"/>
    </location>
</feature>
<dbReference type="InterPro" id="IPR036890">
    <property type="entry name" value="HATPase_C_sf"/>
</dbReference>
<accession>A0A7D4Q0A0</accession>
<evidence type="ECO:0000256" key="1">
    <source>
        <dbReference type="ARBA" id="ARBA00000085"/>
    </source>
</evidence>
<reference evidence="8 9" key="1">
    <citation type="submission" date="2020-05" db="EMBL/GenBank/DDBJ databases">
        <title>Strain PA2F3 complete genome.</title>
        <authorList>
            <person name="Kim Y.-S."/>
            <person name="Kim S.-J."/>
            <person name="Jung H.-k."/>
            <person name="Kim S.-E."/>
            <person name="Kim K.-H."/>
        </authorList>
    </citation>
    <scope>NUCLEOTIDE SEQUENCE [LARGE SCALE GENOMIC DNA]</scope>
    <source>
        <strain evidence="8 9">PA2F3</strain>
    </source>
</reference>
<evidence type="ECO:0000256" key="5">
    <source>
        <dbReference type="ARBA" id="ARBA00023012"/>
    </source>
</evidence>
<feature type="transmembrane region" description="Helical" evidence="6">
    <location>
        <begin position="56"/>
        <end position="75"/>
    </location>
</feature>
<dbReference type="GO" id="GO:0004673">
    <property type="term" value="F:protein histidine kinase activity"/>
    <property type="evidence" value="ECO:0007669"/>
    <property type="project" value="UniProtKB-EC"/>
</dbReference>
<dbReference type="AlphaFoldDB" id="A0A7D4Q0A0"/>
<keyword evidence="5" id="KW-0902">Two-component regulatory system</keyword>
<keyword evidence="6" id="KW-1133">Transmembrane helix</keyword>
<gene>
    <name evidence="8" type="ORF">HQM25_06345</name>
</gene>
<dbReference type="Gene3D" id="3.30.565.10">
    <property type="entry name" value="Histidine kinase-like ATPase, C-terminal domain"/>
    <property type="match status" value="1"/>
</dbReference>
<keyword evidence="6" id="KW-0812">Transmembrane</keyword>
<dbReference type="Pfam" id="PF02518">
    <property type="entry name" value="HATPase_c"/>
    <property type="match status" value="1"/>
</dbReference>
<evidence type="ECO:0000259" key="7">
    <source>
        <dbReference type="Pfam" id="PF02518"/>
    </source>
</evidence>
<dbReference type="RefSeq" id="WP_172989473.1">
    <property type="nucleotide sequence ID" value="NZ_CP054038.1"/>
</dbReference>
<dbReference type="GO" id="GO:0000160">
    <property type="term" value="P:phosphorelay signal transduction system"/>
    <property type="evidence" value="ECO:0007669"/>
    <property type="project" value="UniProtKB-KW"/>
</dbReference>
<keyword evidence="6" id="KW-0472">Membrane</keyword>